<keyword evidence="3" id="KW-1185">Reference proteome</keyword>
<dbReference type="InterPro" id="IPR036047">
    <property type="entry name" value="F-box-like_dom_sf"/>
</dbReference>
<name>A0AAD5KR93_9FUNG</name>
<protein>
    <recommendedName>
        <fullName evidence="1">F-box domain-containing protein</fullName>
    </recommendedName>
</protein>
<feature type="domain" description="F-box" evidence="1">
    <location>
        <begin position="23"/>
        <end position="70"/>
    </location>
</feature>
<dbReference type="InterPro" id="IPR001810">
    <property type="entry name" value="F-box_dom"/>
</dbReference>
<gene>
    <name evidence="2" type="ORF">BDA99DRAFT_533023</name>
</gene>
<dbReference type="InterPro" id="IPR032675">
    <property type="entry name" value="LRR_dom_sf"/>
</dbReference>
<accession>A0AAD5KR93</accession>
<sequence length="488" mass="57271">MTNHLDHEKQDYQANKTCLTDQSINLETLPLEIKHRIFSKLTFHDLIKLTVVNQTLRSTILEWPNMFRPYTGFIKGFDIRSLDLVTQLNYYLRDPNENEEQLARSSMDINSLMDFLTGLHCNRIERVVLHISVWSESWFAPFSTMVQNSLTHLSLRCYATPGDETGRTLPIQILTTFPNLTYASFDFYSMSVTTESHMSSARLYNNNLERQEQRAQLYGLLHTHLNGLDINYSLYLDGPYIPTQLLPCLPNLRHIRTYGDIESIELESYRPDITRSKVLDLPSPHTAIAAISASNQKEDYESSGLKYLEFDDFMVPLLLYTIYKELSPILTTHLNKECFNYLTMFTFPCLREYEGTFFYPSRRRRIDNNDNTRIPEKRRAAEDFHLFTKRNAINLQTIKFHNIEITDDILYNFGTLHFLETLHIYHCTGYTKTGLETFKEQYNKKFTEVIRQSPPTSKARQESEARLRELFEQTQQLLSGRIPFPRNH</sequence>
<dbReference type="PROSITE" id="PS50181">
    <property type="entry name" value="FBOX"/>
    <property type="match status" value="1"/>
</dbReference>
<reference evidence="2" key="1">
    <citation type="journal article" date="2022" name="IScience">
        <title>Evolution of zygomycete secretomes and the origins of terrestrial fungal ecologies.</title>
        <authorList>
            <person name="Chang Y."/>
            <person name="Wang Y."/>
            <person name="Mondo S."/>
            <person name="Ahrendt S."/>
            <person name="Andreopoulos W."/>
            <person name="Barry K."/>
            <person name="Beard J."/>
            <person name="Benny G.L."/>
            <person name="Blankenship S."/>
            <person name="Bonito G."/>
            <person name="Cuomo C."/>
            <person name="Desiro A."/>
            <person name="Gervers K.A."/>
            <person name="Hundley H."/>
            <person name="Kuo A."/>
            <person name="LaButti K."/>
            <person name="Lang B.F."/>
            <person name="Lipzen A."/>
            <person name="O'Donnell K."/>
            <person name="Pangilinan J."/>
            <person name="Reynolds N."/>
            <person name="Sandor L."/>
            <person name="Smith M.E."/>
            <person name="Tsang A."/>
            <person name="Grigoriev I.V."/>
            <person name="Stajich J.E."/>
            <person name="Spatafora J.W."/>
        </authorList>
    </citation>
    <scope>NUCLEOTIDE SEQUENCE</scope>
    <source>
        <strain evidence="2">RSA 2281</strain>
    </source>
</reference>
<dbReference type="Pfam" id="PF00646">
    <property type="entry name" value="F-box"/>
    <property type="match status" value="1"/>
</dbReference>
<comment type="caution">
    <text evidence="2">The sequence shown here is derived from an EMBL/GenBank/DDBJ whole genome shotgun (WGS) entry which is preliminary data.</text>
</comment>
<evidence type="ECO:0000313" key="2">
    <source>
        <dbReference type="EMBL" id="KAI9274376.1"/>
    </source>
</evidence>
<organism evidence="2 3">
    <name type="scientific">Phascolomyces articulosus</name>
    <dbReference type="NCBI Taxonomy" id="60185"/>
    <lineage>
        <taxon>Eukaryota</taxon>
        <taxon>Fungi</taxon>
        <taxon>Fungi incertae sedis</taxon>
        <taxon>Mucoromycota</taxon>
        <taxon>Mucoromycotina</taxon>
        <taxon>Mucoromycetes</taxon>
        <taxon>Mucorales</taxon>
        <taxon>Lichtheimiaceae</taxon>
        <taxon>Phascolomyces</taxon>
    </lineage>
</organism>
<dbReference type="SUPFAM" id="SSF81383">
    <property type="entry name" value="F-box domain"/>
    <property type="match status" value="1"/>
</dbReference>
<reference evidence="2" key="2">
    <citation type="submission" date="2023-02" db="EMBL/GenBank/DDBJ databases">
        <authorList>
            <consortium name="DOE Joint Genome Institute"/>
            <person name="Mondo S.J."/>
            <person name="Chang Y."/>
            <person name="Wang Y."/>
            <person name="Ahrendt S."/>
            <person name="Andreopoulos W."/>
            <person name="Barry K."/>
            <person name="Beard J."/>
            <person name="Benny G.L."/>
            <person name="Blankenship S."/>
            <person name="Bonito G."/>
            <person name="Cuomo C."/>
            <person name="Desiro A."/>
            <person name="Gervers K.A."/>
            <person name="Hundley H."/>
            <person name="Kuo A."/>
            <person name="LaButti K."/>
            <person name="Lang B.F."/>
            <person name="Lipzen A."/>
            <person name="O'Donnell K."/>
            <person name="Pangilinan J."/>
            <person name="Reynolds N."/>
            <person name="Sandor L."/>
            <person name="Smith M.W."/>
            <person name="Tsang A."/>
            <person name="Grigoriev I.V."/>
            <person name="Stajich J.E."/>
            <person name="Spatafora J.W."/>
        </authorList>
    </citation>
    <scope>NUCLEOTIDE SEQUENCE</scope>
    <source>
        <strain evidence="2">RSA 2281</strain>
    </source>
</reference>
<dbReference type="SUPFAM" id="SSF52047">
    <property type="entry name" value="RNI-like"/>
    <property type="match status" value="1"/>
</dbReference>
<dbReference type="AlphaFoldDB" id="A0AAD5KR93"/>
<proteinExistence type="predicted"/>
<evidence type="ECO:0000259" key="1">
    <source>
        <dbReference type="PROSITE" id="PS50181"/>
    </source>
</evidence>
<dbReference type="Gene3D" id="3.80.10.10">
    <property type="entry name" value="Ribonuclease Inhibitor"/>
    <property type="match status" value="1"/>
</dbReference>
<dbReference type="Proteomes" id="UP001209540">
    <property type="component" value="Unassembled WGS sequence"/>
</dbReference>
<evidence type="ECO:0000313" key="3">
    <source>
        <dbReference type="Proteomes" id="UP001209540"/>
    </source>
</evidence>
<dbReference type="EMBL" id="JAIXMP010000004">
    <property type="protein sequence ID" value="KAI9274376.1"/>
    <property type="molecule type" value="Genomic_DNA"/>
</dbReference>